<evidence type="ECO:0000313" key="3">
    <source>
        <dbReference type="Proteomes" id="UP000325690"/>
    </source>
</evidence>
<dbReference type="Proteomes" id="UP000325690">
    <property type="component" value="Unassembled WGS sequence"/>
</dbReference>
<keyword evidence="1" id="KW-1133">Transmembrane helix</keyword>
<accession>A0A5N5VGW7</accession>
<feature type="transmembrane region" description="Helical" evidence="1">
    <location>
        <begin position="18"/>
        <end position="38"/>
    </location>
</feature>
<feature type="transmembrane region" description="Helical" evidence="1">
    <location>
        <begin position="50"/>
        <end position="71"/>
    </location>
</feature>
<keyword evidence="3" id="KW-1185">Reference proteome</keyword>
<feature type="transmembrane region" description="Helical" evidence="1">
    <location>
        <begin position="105"/>
        <end position="128"/>
    </location>
</feature>
<sequence>MTPPVAPGTRPEDVETGFWLWVVALPLMVIGQIVDVFVLGRERHLPAPVLGLSVVFTLIIAAIVLTFLFLMRQGYRWTRTVLTGGGVASAVYAGMNLFGVERPPVAAVTFAVATILGVVLIAGGAFLLHRKDANDFFNR</sequence>
<feature type="transmembrane region" description="Helical" evidence="1">
    <location>
        <begin position="77"/>
        <end position="98"/>
    </location>
</feature>
<name>A0A5N5VGW7_MYCPH</name>
<reference evidence="2 3" key="1">
    <citation type="submission" date="2012-10" db="EMBL/GenBank/DDBJ databases">
        <title>The draft sequence of the Mycobacterium pheli genome.</title>
        <authorList>
            <person name="Pettersson B.M.F."/>
            <person name="Das S."/>
            <person name="Dasgupta S."/>
            <person name="Bhattacharya A."/>
            <person name="Kirsebom L.A."/>
        </authorList>
    </citation>
    <scope>NUCLEOTIDE SEQUENCE [LARGE SCALE GENOMIC DNA]</scope>
    <source>
        <strain evidence="2 3">CCUG 21000</strain>
    </source>
</reference>
<keyword evidence="1" id="KW-0472">Membrane</keyword>
<evidence type="ECO:0000256" key="1">
    <source>
        <dbReference type="SAM" id="Phobius"/>
    </source>
</evidence>
<keyword evidence="1" id="KW-0812">Transmembrane</keyword>
<dbReference type="AlphaFoldDB" id="A0A5N5VGW7"/>
<evidence type="ECO:0000313" key="2">
    <source>
        <dbReference type="EMBL" id="KAB7759860.1"/>
    </source>
</evidence>
<comment type="caution">
    <text evidence="2">The sequence shown here is derived from an EMBL/GenBank/DDBJ whole genome shotgun (WGS) entry which is preliminary data.</text>
</comment>
<dbReference type="GeneID" id="74304726"/>
<proteinExistence type="predicted"/>
<organism evidence="2 3">
    <name type="scientific">Mycolicibacterium phlei DSM 43239 = CCUG 21000</name>
    <dbReference type="NCBI Taxonomy" id="1226750"/>
    <lineage>
        <taxon>Bacteria</taxon>
        <taxon>Bacillati</taxon>
        <taxon>Actinomycetota</taxon>
        <taxon>Actinomycetes</taxon>
        <taxon>Mycobacteriales</taxon>
        <taxon>Mycobacteriaceae</taxon>
        <taxon>Mycolicibacterium</taxon>
    </lineage>
</organism>
<dbReference type="RefSeq" id="WP_003887175.1">
    <property type="nucleotide sequence ID" value="NZ_ANBO01000001.1"/>
</dbReference>
<protein>
    <submittedName>
        <fullName evidence="2">Membrane protein</fullName>
    </submittedName>
</protein>
<gene>
    <name evidence="2" type="ORF">MPHL21000_02205</name>
</gene>
<dbReference type="EMBL" id="ANBP01000001">
    <property type="protein sequence ID" value="KAB7759860.1"/>
    <property type="molecule type" value="Genomic_DNA"/>
</dbReference>